<protein>
    <recommendedName>
        <fullName evidence="3">Response regulatory domain-containing protein</fullName>
    </recommendedName>
</protein>
<keyword evidence="1 2" id="KW-0597">Phosphoprotein</keyword>
<dbReference type="RefSeq" id="WP_083049893.1">
    <property type="nucleotide sequence ID" value="NZ_MWQY01000008.1"/>
</dbReference>
<feature type="modified residue" description="4-aspartylphosphate" evidence="2">
    <location>
        <position position="56"/>
    </location>
</feature>
<comment type="caution">
    <text evidence="4">The sequence shown here is derived from an EMBL/GenBank/DDBJ whole genome shotgun (WGS) entry which is preliminary data.</text>
</comment>
<feature type="domain" description="Response regulatory" evidence="3">
    <location>
        <begin position="5"/>
        <end position="121"/>
    </location>
</feature>
<evidence type="ECO:0000313" key="4">
    <source>
        <dbReference type="EMBL" id="ORC35615.1"/>
    </source>
</evidence>
<gene>
    <name evidence="4" type="ORF">B4O97_08190</name>
</gene>
<proteinExistence type="predicted"/>
<dbReference type="STRING" id="1963862.B4O97_08190"/>
<dbReference type="InterPro" id="IPR001789">
    <property type="entry name" value="Sig_transdc_resp-reg_receiver"/>
</dbReference>
<dbReference type="GO" id="GO:0000160">
    <property type="term" value="P:phosphorelay signal transduction system"/>
    <property type="evidence" value="ECO:0007669"/>
    <property type="project" value="InterPro"/>
</dbReference>
<dbReference type="Proteomes" id="UP000192343">
    <property type="component" value="Unassembled WGS sequence"/>
</dbReference>
<dbReference type="PROSITE" id="PS50110">
    <property type="entry name" value="RESPONSE_REGULATORY"/>
    <property type="match status" value="1"/>
</dbReference>
<evidence type="ECO:0000313" key="5">
    <source>
        <dbReference type="Proteomes" id="UP000192343"/>
    </source>
</evidence>
<keyword evidence="5" id="KW-1185">Reference proteome</keyword>
<reference evidence="4 5" key="1">
    <citation type="submission" date="2017-03" db="EMBL/GenBank/DDBJ databases">
        <title>Draft Genome sequence of Marispirochaeta sp. strain JC444.</title>
        <authorList>
            <person name="Shivani Y."/>
            <person name="Subhash Y."/>
            <person name="Sasikala C."/>
            <person name="Ramana C."/>
        </authorList>
    </citation>
    <scope>NUCLEOTIDE SEQUENCE [LARGE SCALE GENOMIC DNA]</scope>
    <source>
        <strain evidence="4 5">JC444</strain>
    </source>
</reference>
<dbReference type="InterPro" id="IPR011006">
    <property type="entry name" value="CheY-like_superfamily"/>
</dbReference>
<dbReference type="InterPro" id="IPR050595">
    <property type="entry name" value="Bact_response_regulator"/>
</dbReference>
<dbReference type="PANTHER" id="PTHR44591:SF3">
    <property type="entry name" value="RESPONSE REGULATORY DOMAIN-CONTAINING PROTEIN"/>
    <property type="match status" value="1"/>
</dbReference>
<evidence type="ECO:0000256" key="1">
    <source>
        <dbReference type="ARBA" id="ARBA00022553"/>
    </source>
</evidence>
<name>A0A1Y1S000_9SPIO</name>
<dbReference type="SUPFAM" id="SSF52172">
    <property type="entry name" value="CheY-like"/>
    <property type="match status" value="1"/>
</dbReference>
<dbReference type="SMART" id="SM00448">
    <property type="entry name" value="REC"/>
    <property type="match status" value="1"/>
</dbReference>
<dbReference type="Pfam" id="PF00072">
    <property type="entry name" value="Response_reg"/>
    <property type="match status" value="1"/>
</dbReference>
<dbReference type="OrthoDB" id="342399at2"/>
<evidence type="ECO:0000259" key="3">
    <source>
        <dbReference type="PROSITE" id="PS50110"/>
    </source>
</evidence>
<dbReference type="AlphaFoldDB" id="A0A1Y1S000"/>
<sequence length="131" mass="14552">MCRKNVMIVEDEFIVAADLKTTLERRGYTVDHIINTGRGAVDYIREMKKPDCILMDVSLKDAYSGIEAAEEIHKEHQVPIIFLTANNTLPGLQAGLPSPLCSLVAKPFDENELIQAIETSLGPQKYGGYDE</sequence>
<organism evidence="4 5">
    <name type="scientific">Marispirochaeta aestuarii</name>
    <dbReference type="NCBI Taxonomy" id="1963862"/>
    <lineage>
        <taxon>Bacteria</taxon>
        <taxon>Pseudomonadati</taxon>
        <taxon>Spirochaetota</taxon>
        <taxon>Spirochaetia</taxon>
        <taxon>Spirochaetales</taxon>
        <taxon>Spirochaetaceae</taxon>
        <taxon>Marispirochaeta</taxon>
    </lineage>
</organism>
<dbReference type="Gene3D" id="3.40.50.2300">
    <property type="match status" value="1"/>
</dbReference>
<accession>A0A1Y1S000</accession>
<dbReference type="PANTHER" id="PTHR44591">
    <property type="entry name" value="STRESS RESPONSE REGULATOR PROTEIN 1"/>
    <property type="match status" value="1"/>
</dbReference>
<dbReference type="EMBL" id="MWQY01000008">
    <property type="protein sequence ID" value="ORC35615.1"/>
    <property type="molecule type" value="Genomic_DNA"/>
</dbReference>
<evidence type="ECO:0000256" key="2">
    <source>
        <dbReference type="PROSITE-ProRule" id="PRU00169"/>
    </source>
</evidence>